<dbReference type="PANTHER" id="PTHR33360:SF2">
    <property type="entry name" value="TRANSPOSASE FOR INSERTION SEQUENCE ELEMENT IS200"/>
    <property type="match status" value="1"/>
</dbReference>
<dbReference type="GO" id="GO:0003677">
    <property type="term" value="F:DNA binding"/>
    <property type="evidence" value="ECO:0007669"/>
    <property type="project" value="InterPro"/>
</dbReference>
<dbReference type="Pfam" id="PF01797">
    <property type="entry name" value="Y1_Tnp"/>
    <property type="match status" value="1"/>
</dbReference>
<dbReference type="GO" id="GO:0006313">
    <property type="term" value="P:DNA transposition"/>
    <property type="evidence" value="ECO:0007669"/>
    <property type="project" value="InterPro"/>
</dbReference>
<dbReference type="InterPro" id="IPR036515">
    <property type="entry name" value="Transposase_17_sf"/>
</dbReference>
<dbReference type="EMBL" id="QGGB01000001">
    <property type="protein sequence ID" value="PWN08193.1"/>
    <property type="molecule type" value="Genomic_DNA"/>
</dbReference>
<dbReference type="RefSeq" id="WP_109643857.1">
    <property type="nucleotide sequence ID" value="NZ_QGGB01000001.1"/>
</dbReference>
<evidence type="ECO:0000313" key="2">
    <source>
        <dbReference type="EMBL" id="PWN08193.1"/>
    </source>
</evidence>
<evidence type="ECO:0000259" key="1">
    <source>
        <dbReference type="SMART" id="SM01321"/>
    </source>
</evidence>
<dbReference type="Proteomes" id="UP000245533">
    <property type="component" value="Unassembled WGS sequence"/>
</dbReference>
<comment type="caution">
    <text evidence="2">The sequence shown here is derived from an EMBL/GenBank/DDBJ whole genome shotgun (WGS) entry which is preliminary data.</text>
</comment>
<dbReference type="InterPro" id="IPR002686">
    <property type="entry name" value="Transposase_17"/>
</dbReference>
<proteinExistence type="predicted"/>
<accession>A0A316TUK8</accession>
<reference evidence="2 3" key="1">
    <citation type="submission" date="2018-05" db="EMBL/GenBank/DDBJ databases">
        <title>Rhodohalobacter halophilus gen. nov., sp. nov., a moderately halophilic member of the family Balneolaceae.</title>
        <authorList>
            <person name="Liu Z.-W."/>
        </authorList>
    </citation>
    <scope>NUCLEOTIDE SEQUENCE [LARGE SCALE GENOMIC DNA]</scope>
    <source>
        <strain evidence="2 3">8A47</strain>
    </source>
</reference>
<dbReference type="NCBIfam" id="NF033573">
    <property type="entry name" value="transpos_IS200"/>
    <property type="match status" value="1"/>
</dbReference>
<dbReference type="PANTHER" id="PTHR33360">
    <property type="entry name" value="TRANSPOSASE FOR INSERTION SEQUENCE ELEMENT IS200"/>
    <property type="match status" value="1"/>
</dbReference>
<name>A0A316TUK8_9BACT</name>
<protein>
    <submittedName>
        <fullName evidence="2">IS200/IS605 family transposase</fullName>
    </submittedName>
</protein>
<dbReference type="AlphaFoldDB" id="A0A316TUK8"/>
<organism evidence="2 3">
    <name type="scientific">Rhodohalobacter mucosus</name>
    <dbReference type="NCBI Taxonomy" id="2079485"/>
    <lineage>
        <taxon>Bacteria</taxon>
        <taxon>Pseudomonadati</taxon>
        <taxon>Balneolota</taxon>
        <taxon>Balneolia</taxon>
        <taxon>Balneolales</taxon>
        <taxon>Balneolaceae</taxon>
        <taxon>Rhodohalobacter</taxon>
    </lineage>
</organism>
<dbReference type="OrthoDB" id="9797997at2"/>
<dbReference type="GO" id="GO:0004803">
    <property type="term" value="F:transposase activity"/>
    <property type="evidence" value="ECO:0007669"/>
    <property type="project" value="InterPro"/>
</dbReference>
<dbReference type="SMART" id="SM01321">
    <property type="entry name" value="Y1_Tnp"/>
    <property type="match status" value="1"/>
</dbReference>
<dbReference type="SUPFAM" id="SSF143422">
    <property type="entry name" value="Transposase IS200-like"/>
    <property type="match status" value="1"/>
</dbReference>
<feature type="domain" description="Transposase IS200-like" evidence="1">
    <location>
        <begin position="15"/>
        <end position="129"/>
    </location>
</feature>
<dbReference type="Gene3D" id="3.30.70.1290">
    <property type="entry name" value="Transposase IS200-like"/>
    <property type="match status" value="1"/>
</dbReference>
<gene>
    <name evidence="2" type="primary">tnpA</name>
    <name evidence="2" type="ORF">DDZ15_00740</name>
</gene>
<sequence length="163" mass="19450">MRKTQNKKSNVPNTYSQIHIHLVFAVKFRRALILPQWKNRLHMYMTGIIQNNGHKLVQINSMPDHLHILIGYKMHQAIPALVQNLKSESTKWINRMGLSKETFAWQKGYGAFSYCKRDLSYVIRYIQNQELRHKKESFLGEYVKMLESFEVDYNPEYLFNELI</sequence>
<keyword evidence="3" id="KW-1185">Reference proteome</keyword>
<evidence type="ECO:0000313" key="3">
    <source>
        <dbReference type="Proteomes" id="UP000245533"/>
    </source>
</evidence>